<keyword evidence="2" id="KW-1185">Reference proteome</keyword>
<dbReference type="Proteomes" id="UP000050501">
    <property type="component" value="Unassembled WGS sequence"/>
</dbReference>
<evidence type="ECO:0000313" key="1">
    <source>
        <dbReference type="EMBL" id="KPL76844.1"/>
    </source>
</evidence>
<evidence type="ECO:0000313" key="2">
    <source>
        <dbReference type="Proteomes" id="UP000050501"/>
    </source>
</evidence>
<protein>
    <recommendedName>
        <fullName evidence="3">Transposase</fullName>
    </recommendedName>
</protein>
<name>A0A0P6XAQ0_9CHLR</name>
<evidence type="ECO:0008006" key="3">
    <source>
        <dbReference type="Google" id="ProtNLM"/>
    </source>
</evidence>
<reference evidence="1 2" key="1">
    <citation type="submission" date="2015-07" db="EMBL/GenBank/DDBJ databases">
        <title>Genome sequence of Levilinea saccharolytica DSM 16555.</title>
        <authorList>
            <person name="Hemp J."/>
            <person name="Ward L.M."/>
            <person name="Pace L.A."/>
            <person name="Fischer W.W."/>
        </authorList>
    </citation>
    <scope>NUCLEOTIDE SEQUENCE [LARGE SCALE GENOMIC DNA]</scope>
    <source>
        <strain evidence="1 2">KIBI-1</strain>
    </source>
</reference>
<dbReference type="AlphaFoldDB" id="A0A0P6XAQ0"/>
<gene>
    <name evidence="1" type="ORF">ADN01_16575</name>
</gene>
<proteinExistence type="predicted"/>
<dbReference type="EMBL" id="LGCM01000062">
    <property type="protein sequence ID" value="KPL76844.1"/>
    <property type="molecule type" value="Genomic_DNA"/>
</dbReference>
<accession>A0A0P6XAQ0</accession>
<comment type="caution">
    <text evidence="1">The sequence shown here is derived from an EMBL/GenBank/DDBJ whole genome shotgun (WGS) entry which is preliminary data.</text>
</comment>
<organism evidence="1 2">
    <name type="scientific">Levilinea saccharolytica</name>
    <dbReference type="NCBI Taxonomy" id="229921"/>
    <lineage>
        <taxon>Bacteria</taxon>
        <taxon>Bacillati</taxon>
        <taxon>Chloroflexota</taxon>
        <taxon>Anaerolineae</taxon>
        <taxon>Anaerolineales</taxon>
        <taxon>Anaerolineaceae</taxon>
        <taxon>Levilinea</taxon>
    </lineage>
</organism>
<sequence>MIDELPPKGEKRLWQLYRQLPVNRKGRRSEDMAPLELLRHLIGRLAQDWANYRVFDWQAEVPWTNNTTEQVIGRMKMRARTVRGYKNWPGMASGLMAAGVRIH</sequence>